<gene>
    <name evidence="4" type="ORF">IAB44_16460</name>
</gene>
<organism evidence="4 5">
    <name type="scientific">Candidatus Limivivens intestinipullorum</name>
    <dbReference type="NCBI Taxonomy" id="2840858"/>
    <lineage>
        <taxon>Bacteria</taxon>
        <taxon>Bacillati</taxon>
        <taxon>Bacillota</taxon>
        <taxon>Clostridia</taxon>
        <taxon>Lachnospirales</taxon>
        <taxon>Lachnospiraceae</taxon>
        <taxon>Lachnospiraceae incertae sedis</taxon>
        <taxon>Candidatus Limivivens</taxon>
    </lineage>
</organism>
<dbReference type="PROSITE" id="PS50977">
    <property type="entry name" value="HTH_TETR_2"/>
    <property type="match status" value="1"/>
</dbReference>
<protein>
    <submittedName>
        <fullName evidence="4">TetR/AcrR family transcriptional regulator</fullName>
    </submittedName>
</protein>
<evidence type="ECO:0000259" key="3">
    <source>
        <dbReference type="PROSITE" id="PS50977"/>
    </source>
</evidence>
<comment type="caution">
    <text evidence="4">The sequence shown here is derived from an EMBL/GenBank/DDBJ whole genome shotgun (WGS) entry which is preliminary data.</text>
</comment>
<proteinExistence type="predicted"/>
<feature type="domain" description="HTH tetR-type" evidence="3">
    <location>
        <begin position="5"/>
        <end position="65"/>
    </location>
</feature>
<dbReference type="SUPFAM" id="SSF46689">
    <property type="entry name" value="Homeodomain-like"/>
    <property type="match status" value="1"/>
</dbReference>
<dbReference type="InterPro" id="IPR036271">
    <property type="entry name" value="Tet_transcr_reg_TetR-rel_C_sf"/>
</dbReference>
<reference evidence="4" key="1">
    <citation type="submission" date="2020-10" db="EMBL/GenBank/DDBJ databases">
        <authorList>
            <person name="Gilroy R."/>
        </authorList>
    </citation>
    <scope>NUCLEOTIDE SEQUENCE</scope>
    <source>
        <strain evidence="4">CHK190-19873</strain>
    </source>
</reference>
<evidence type="ECO:0000313" key="4">
    <source>
        <dbReference type="EMBL" id="HIS33117.1"/>
    </source>
</evidence>
<keyword evidence="1 2" id="KW-0238">DNA-binding</keyword>
<dbReference type="Gene3D" id="1.10.357.10">
    <property type="entry name" value="Tetracycline Repressor, domain 2"/>
    <property type="match status" value="1"/>
</dbReference>
<dbReference type="EMBL" id="DVIQ01000112">
    <property type="protein sequence ID" value="HIS33117.1"/>
    <property type="molecule type" value="Genomic_DNA"/>
</dbReference>
<reference evidence="4" key="2">
    <citation type="journal article" date="2021" name="PeerJ">
        <title>Extensive microbial diversity within the chicken gut microbiome revealed by metagenomics and culture.</title>
        <authorList>
            <person name="Gilroy R."/>
            <person name="Ravi A."/>
            <person name="Getino M."/>
            <person name="Pursley I."/>
            <person name="Horton D.L."/>
            <person name="Alikhan N.F."/>
            <person name="Baker D."/>
            <person name="Gharbi K."/>
            <person name="Hall N."/>
            <person name="Watson M."/>
            <person name="Adriaenssens E.M."/>
            <person name="Foster-Nyarko E."/>
            <person name="Jarju S."/>
            <person name="Secka A."/>
            <person name="Antonio M."/>
            <person name="Oren A."/>
            <person name="Chaudhuri R.R."/>
            <person name="La Ragione R."/>
            <person name="Hildebrand F."/>
            <person name="Pallen M.J."/>
        </authorList>
    </citation>
    <scope>NUCLEOTIDE SEQUENCE</scope>
    <source>
        <strain evidence="4">CHK190-19873</strain>
    </source>
</reference>
<name>A0A9D1EVN2_9FIRM</name>
<evidence type="ECO:0000256" key="1">
    <source>
        <dbReference type="ARBA" id="ARBA00023125"/>
    </source>
</evidence>
<dbReference type="AlphaFoldDB" id="A0A9D1EVN2"/>
<evidence type="ECO:0000256" key="2">
    <source>
        <dbReference type="PROSITE-ProRule" id="PRU00335"/>
    </source>
</evidence>
<dbReference type="Proteomes" id="UP000823935">
    <property type="component" value="Unassembled WGS sequence"/>
</dbReference>
<feature type="DNA-binding region" description="H-T-H motif" evidence="2">
    <location>
        <begin position="28"/>
        <end position="47"/>
    </location>
</feature>
<accession>A0A9D1EVN2</accession>
<dbReference type="InterPro" id="IPR001647">
    <property type="entry name" value="HTH_TetR"/>
</dbReference>
<sequence length="188" mass="21677">MPKQRITKEMVVRAAFEIARSEGMEQVMVKNLARRLGCSVQPIYSYCENMDGLRREVVEQTRRFMEEYMAEHIDRDDLFRGTGRAYLRFAKEEPHLFRIFILHQREGISSLEDLYRTETNPHVAEFIAAKLKISIPQAKRLHLNMLIYTIGIGTIFSVTTPGISAEEIYAQQEAAYDAFLLQAVNGEA</sequence>
<dbReference type="SUPFAM" id="SSF48498">
    <property type="entry name" value="Tetracyclin repressor-like, C-terminal domain"/>
    <property type="match status" value="1"/>
</dbReference>
<dbReference type="GO" id="GO:0003677">
    <property type="term" value="F:DNA binding"/>
    <property type="evidence" value="ECO:0007669"/>
    <property type="project" value="UniProtKB-UniRule"/>
</dbReference>
<evidence type="ECO:0000313" key="5">
    <source>
        <dbReference type="Proteomes" id="UP000823935"/>
    </source>
</evidence>
<dbReference type="InterPro" id="IPR009057">
    <property type="entry name" value="Homeodomain-like_sf"/>
</dbReference>